<sequence>MPHPFSFLLTALLGLGLAACASNAPPPPAGPQSDRDQARMADRLFDRLDTDRDGIIAFAEIEADRIAAFERMDADGSGTITASEVEALRDQANSAPQRGRRGVDPIRRMDRNRDGRISLNEFDGPQGSLLDRADFNGDGNIDRAELEDMLTRQRRRQRR</sequence>
<evidence type="ECO:0000259" key="3">
    <source>
        <dbReference type="PROSITE" id="PS50222"/>
    </source>
</evidence>
<feature type="compositionally biased region" description="Basic and acidic residues" evidence="1">
    <location>
        <begin position="131"/>
        <end position="151"/>
    </location>
</feature>
<dbReference type="InterPro" id="IPR018247">
    <property type="entry name" value="EF_Hand_1_Ca_BS"/>
</dbReference>
<feature type="domain" description="EF-hand" evidence="3">
    <location>
        <begin position="129"/>
        <end position="156"/>
    </location>
</feature>
<dbReference type="EMBL" id="BSNJ01000005">
    <property type="protein sequence ID" value="GLQ21470.1"/>
    <property type="molecule type" value="Genomic_DNA"/>
</dbReference>
<feature type="region of interest" description="Disordered" evidence="1">
    <location>
        <begin position="90"/>
        <end position="159"/>
    </location>
</feature>
<dbReference type="InterPro" id="IPR002048">
    <property type="entry name" value="EF_hand_dom"/>
</dbReference>
<evidence type="ECO:0000256" key="1">
    <source>
        <dbReference type="SAM" id="MobiDB-lite"/>
    </source>
</evidence>
<reference evidence="4" key="1">
    <citation type="journal article" date="2014" name="Int. J. Syst. Evol. Microbiol.">
        <title>Complete genome of a new Firmicutes species belonging to the dominant human colonic microbiota ('Ruminococcus bicirculans') reveals two chromosomes and a selective capacity to utilize plant glucans.</title>
        <authorList>
            <consortium name="NISC Comparative Sequencing Program"/>
            <person name="Wegmann U."/>
            <person name="Louis P."/>
            <person name="Goesmann A."/>
            <person name="Henrissat B."/>
            <person name="Duncan S.H."/>
            <person name="Flint H.J."/>
        </authorList>
    </citation>
    <scope>NUCLEOTIDE SEQUENCE</scope>
    <source>
        <strain evidence="4">NBRC 108216</strain>
    </source>
</reference>
<dbReference type="SUPFAM" id="SSF47473">
    <property type="entry name" value="EF-hand"/>
    <property type="match status" value="1"/>
</dbReference>
<keyword evidence="5" id="KW-1185">Reference proteome</keyword>
<dbReference type="InterPro" id="IPR011992">
    <property type="entry name" value="EF-hand-dom_pair"/>
</dbReference>
<accession>A0ABQ5V464</accession>
<proteinExistence type="predicted"/>
<name>A0ABQ5V464_9PROT</name>
<evidence type="ECO:0000313" key="5">
    <source>
        <dbReference type="Proteomes" id="UP001161390"/>
    </source>
</evidence>
<feature type="compositionally biased region" description="Basic and acidic residues" evidence="1">
    <location>
        <begin position="101"/>
        <end position="116"/>
    </location>
</feature>
<feature type="signal peptide" evidence="2">
    <location>
        <begin position="1"/>
        <end position="24"/>
    </location>
</feature>
<evidence type="ECO:0000256" key="2">
    <source>
        <dbReference type="SAM" id="SignalP"/>
    </source>
</evidence>
<keyword evidence="2" id="KW-0732">Signal</keyword>
<dbReference type="RefSeq" id="WP_284373053.1">
    <property type="nucleotide sequence ID" value="NZ_BSNJ01000005.1"/>
</dbReference>
<feature type="chain" id="PRO_5047204630" description="EF-hand domain-containing protein" evidence="2">
    <location>
        <begin position="25"/>
        <end position="159"/>
    </location>
</feature>
<dbReference type="Pfam" id="PF13499">
    <property type="entry name" value="EF-hand_7"/>
    <property type="match status" value="1"/>
</dbReference>
<feature type="domain" description="EF-hand" evidence="3">
    <location>
        <begin position="60"/>
        <end position="95"/>
    </location>
</feature>
<evidence type="ECO:0000313" key="4">
    <source>
        <dbReference type="EMBL" id="GLQ21470.1"/>
    </source>
</evidence>
<gene>
    <name evidence="4" type="ORF">GCM10007854_24250</name>
</gene>
<dbReference type="CDD" id="cd00051">
    <property type="entry name" value="EFh"/>
    <property type="match status" value="1"/>
</dbReference>
<dbReference type="Gene3D" id="1.10.238.10">
    <property type="entry name" value="EF-hand"/>
    <property type="match status" value="2"/>
</dbReference>
<organism evidence="4 5">
    <name type="scientific">Algimonas porphyrae</name>
    <dbReference type="NCBI Taxonomy" id="1128113"/>
    <lineage>
        <taxon>Bacteria</taxon>
        <taxon>Pseudomonadati</taxon>
        <taxon>Pseudomonadota</taxon>
        <taxon>Alphaproteobacteria</taxon>
        <taxon>Maricaulales</taxon>
        <taxon>Robiginitomaculaceae</taxon>
        <taxon>Algimonas</taxon>
    </lineage>
</organism>
<protein>
    <recommendedName>
        <fullName evidence="3">EF-hand domain-containing protein</fullName>
    </recommendedName>
</protein>
<reference evidence="4" key="2">
    <citation type="submission" date="2023-01" db="EMBL/GenBank/DDBJ databases">
        <title>Draft genome sequence of Algimonas porphyrae strain NBRC 108216.</title>
        <authorList>
            <person name="Sun Q."/>
            <person name="Mori K."/>
        </authorList>
    </citation>
    <scope>NUCLEOTIDE SEQUENCE</scope>
    <source>
        <strain evidence="4">NBRC 108216</strain>
    </source>
</reference>
<comment type="caution">
    <text evidence="4">The sequence shown here is derived from an EMBL/GenBank/DDBJ whole genome shotgun (WGS) entry which is preliminary data.</text>
</comment>
<dbReference type="PROSITE" id="PS00018">
    <property type="entry name" value="EF_HAND_1"/>
    <property type="match status" value="2"/>
</dbReference>
<dbReference type="PROSITE" id="PS50222">
    <property type="entry name" value="EF_HAND_2"/>
    <property type="match status" value="2"/>
</dbReference>
<dbReference type="Pfam" id="PF13202">
    <property type="entry name" value="EF-hand_5"/>
    <property type="match status" value="2"/>
</dbReference>
<dbReference type="Proteomes" id="UP001161390">
    <property type="component" value="Unassembled WGS sequence"/>
</dbReference>